<accession>V5SCG8</accession>
<name>V5SCG8_9HYPH</name>
<dbReference type="Proteomes" id="UP000018542">
    <property type="component" value="Chromosome"/>
</dbReference>
<dbReference type="SUPFAM" id="SSF55961">
    <property type="entry name" value="Bet v1-like"/>
    <property type="match status" value="1"/>
</dbReference>
<dbReference type="RefSeq" id="WP_023786169.1">
    <property type="nucleotide sequence ID" value="NC_022997.1"/>
</dbReference>
<dbReference type="KEGG" id="hni:W911_03785"/>
<protein>
    <submittedName>
        <fullName evidence="2">Polyketide cyclase</fullName>
    </submittedName>
</protein>
<keyword evidence="1" id="KW-0732">Signal</keyword>
<dbReference type="OrthoDB" id="1364128at2"/>
<dbReference type="InterPro" id="IPR023393">
    <property type="entry name" value="START-like_dom_sf"/>
</dbReference>
<dbReference type="PANTHER" id="PTHR39332">
    <property type="entry name" value="BLL4707 PROTEIN"/>
    <property type="match status" value="1"/>
</dbReference>
<dbReference type="InterPro" id="IPR019587">
    <property type="entry name" value="Polyketide_cyclase/dehydratase"/>
</dbReference>
<sequence>MKKPIVAIAASAAALALGASVAFAASVVAAKKYEFDVEKGTAEAERKAFWDKYGGWCAIQDWHPAVEKCEESKEGDDTFRTLTLKGGGTIREQLIASSATMYRYAILESPLPVQNYSAQFQVLPEGDDLDGVKLTWSATFDPAEGKDAKEARDVINGIFEAGVDAIKAEHGGSSDDDD</sequence>
<dbReference type="Gene3D" id="3.30.530.20">
    <property type="match status" value="1"/>
</dbReference>
<dbReference type="Pfam" id="PF10604">
    <property type="entry name" value="Polyketide_cyc2"/>
    <property type="match status" value="1"/>
</dbReference>
<feature type="chain" id="PRO_5004740516" evidence="1">
    <location>
        <begin position="25"/>
        <end position="178"/>
    </location>
</feature>
<dbReference type="HOGENOM" id="CLU_106645_0_0_5"/>
<dbReference type="AlphaFoldDB" id="V5SCG8"/>
<dbReference type="CDD" id="cd07821">
    <property type="entry name" value="PYR_PYL_RCAR_like"/>
    <property type="match status" value="1"/>
</dbReference>
<feature type="signal peptide" evidence="1">
    <location>
        <begin position="1"/>
        <end position="24"/>
    </location>
</feature>
<evidence type="ECO:0000256" key="1">
    <source>
        <dbReference type="SAM" id="SignalP"/>
    </source>
</evidence>
<dbReference type="EMBL" id="CP006912">
    <property type="protein sequence ID" value="AHB47720.1"/>
    <property type="molecule type" value="Genomic_DNA"/>
</dbReference>
<gene>
    <name evidence="2" type="ORF">W911_03785</name>
</gene>
<evidence type="ECO:0000313" key="2">
    <source>
        <dbReference type="EMBL" id="AHB47720.1"/>
    </source>
</evidence>
<evidence type="ECO:0000313" key="3">
    <source>
        <dbReference type="Proteomes" id="UP000018542"/>
    </source>
</evidence>
<keyword evidence="3" id="KW-1185">Reference proteome</keyword>
<dbReference type="PANTHER" id="PTHR39332:SF7">
    <property type="entry name" value="SRPBCC FAMILY PROTEIN"/>
    <property type="match status" value="1"/>
</dbReference>
<proteinExistence type="predicted"/>
<reference evidence="2 3" key="1">
    <citation type="journal article" date="2014" name="Genome Announc.">
        <title>Complete Genome Sequence of Hyphomicrobium nitrativorans Strain NL23, a Denitrifying Bacterium Isolated from Biofilm of a Methanol-Fed Denitrification System Treating Seawater at the Montreal Biodome.</title>
        <authorList>
            <person name="Martineau C."/>
            <person name="Villeneuve C."/>
            <person name="Mauffrey F."/>
            <person name="Villemur R."/>
        </authorList>
    </citation>
    <scope>NUCLEOTIDE SEQUENCE [LARGE SCALE GENOMIC DNA]</scope>
    <source>
        <strain evidence="2">NL23</strain>
    </source>
</reference>
<organism evidence="2 3">
    <name type="scientific">Hyphomicrobium nitrativorans NL23</name>
    <dbReference type="NCBI Taxonomy" id="1029756"/>
    <lineage>
        <taxon>Bacteria</taxon>
        <taxon>Pseudomonadati</taxon>
        <taxon>Pseudomonadota</taxon>
        <taxon>Alphaproteobacteria</taxon>
        <taxon>Hyphomicrobiales</taxon>
        <taxon>Hyphomicrobiaceae</taxon>
        <taxon>Hyphomicrobium</taxon>
    </lineage>
</organism>
<dbReference type="STRING" id="1029756.W911_03785"/>
<dbReference type="PATRIC" id="fig|1029756.8.peg.790"/>